<dbReference type="OrthoDB" id="9880441at2759"/>
<evidence type="ECO:0000313" key="2">
    <source>
        <dbReference type="Proteomes" id="UP000192247"/>
    </source>
</evidence>
<evidence type="ECO:0000313" key="1">
    <source>
        <dbReference type="EMBL" id="OQR75091.1"/>
    </source>
</evidence>
<dbReference type="AlphaFoldDB" id="A0A1V9XNQ3"/>
<dbReference type="EMBL" id="MNPL01006867">
    <property type="protein sequence ID" value="OQR75091.1"/>
    <property type="molecule type" value="Genomic_DNA"/>
</dbReference>
<proteinExistence type="predicted"/>
<comment type="caution">
    <text evidence="1">The sequence shown here is derived from an EMBL/GenBank/DDBJ whole genome shotgun (WGS) entry which is preliminary data.</text>
</comment>
<dbReference type="InParanoid" id="A0A1V9XNQ3"/>
<keyword evidence="1" id="KW-0675">Receptor</keyword>
<gene>
    <name evidence="1" type="ORF">BIW11_00833</name>
</gene>
<reference evidence="1 2" key="1">
    <citation type="journal article" date="2017" name="Gigascience">
        <title>Draft genome of the honey bee ectoparasitic mite, Tropilaelaps mercedesae, is shaped by the parasitic life history.</title>
        <authorList>
            <person name="Dong X."/>
            <person name="Armstrong S.D."/>
            <person name="Xia D."/>
            <person name="Makepeace B.L."/>
            <person name="Darby A.C."/>
            <person name="Kadowaki T."/>
        </authorList>
    </citation>
    <scope>NUCLEOTIDE SEQUENCE [LARGE SCALE GENOMIC DNA]</scope>
    <source>
        <strain evidence="1">Wuxi-XJTLU</strain>
    </source>
</reference>
<sequence length="125" mass="13984">MIVGTNSLVNLSLGCYRCFLVFLRISGDFLHRRLPLSPPTDGIFGLCRGPEDPPEWSSLSGKRASVRLLESELARLWSEGYRWPDEYTQCVVRQLLEGTRQEAAALYDPGYCAHALKLTLPAIVS</sequence>
<name>A0A1V9XNQ3_9ACAR</name>
<accession>A0A1V9XNQ3</accession>
<dbReference type="Proteomes" id="UP000192247">
    <property type="component" value="Unassembled WGS sequence"/>
</dbReference>
<organism evidence="1 2">
    <name type="scientific">Tropilaelaps mercedesae</name>
    <dbReference type="NCBI Taxonomy" id="418985"/>
    <lineage>
        <taxon>Eukaryota</taxon>
        <taxon>Metazoa</taxon>
        <taxon>Ecdysozoa</taxon>
        <taxon>Arthropoda</taxon>
        <taxon>Chelicerata</taxon>
        <taxon>Arachnida</taxon>
        <taxon>Acari</taxon>
        <taxon>Parasitiformes</taxon>
        <taxon>Mesostigmata</taxon>
        <taxon>Gamasina</taxon>
        <taxon>Dermanyssoidea</taxon>
        <taxon>Laelapidae</taxon>
        <taxon>Tropilaelaps</taxon>
    </lineage>
</organism>
<keyword evidence="2" id="KW-1185">Reference proteome</keyword>
<protein>
    <submittedName>
        <fullName evidence="1">Receptor-type tyrosine-protein phosphatase N2-like</fullName>
    </submittedName>
</protein>